<dbReference type="Proteomes" id="UP000419138">
    <property type="component" value="Unassembled WGS sequence"/>
</dbReference>
<feature type="compositionally biased region" description="Basic residues" evidence="1">
    <location>
        <begin position="269"/>
        <end position="279"/>
    </location>
</feature>
<evidence type="ECO:0000313" key="3">
    <source>
        <dbReference type="Proteomes" id="UP000419138"/>
    </source>
</evidence>
<dbReference type="GO" id="GO:0006259">
    <property type="term" value="P:DNA metabolic process"/>
    <property type="evidence" value="ECO:0007669"/>
    <property type="project" value="InterPro"/>
</dbReference>
<dbReference type="OrthoDB" id="3191611at2"/>
<reference evidence="2 3" key="1">
    <citation type="submission" date="2019-05" db="EMBL/GenBank/DDBJ databases">
        <title>Comparative genomics and metabolomics analyses of clavulanic acid producing Streptomyces species provides insight into specialized metabolism and evolution of beta-lactam biosynthetic gene clusters.</title>
        <authorList>
            <person name="Moore M.A."/>
            <person name="Cruz-Morales P."/>
            <person name="Barona Gomez F."/>
            <person name="Kapil T."/>
        </authorList>
    </citation>
    <scope>NUCLEOTIDE SEQUENCE [LARGE SCALE GENOMIC DNA]</scope>
    <source>
        <strain evidence="2 3">NRRL 5741</strain>
    </source>
</reference>
<keyword evidence="3" id="KW-1185">Reference proteome</keyword>
<accession>A0A646KSZ6</accession>
<name>A0A646KSZ6_STRJU</name>
<comment type="caution">
    <text evidence="2">The sequence shown here is derived from an EMBL/GenBank/DDBJ whole genome shotgun (WGS) entry which is preliminary data.</text>
</comment>
<dbReference type="AlphaFoldDB" id="A0A646KSZ6"/>
<dbReference type="Pfam" id="PF03837">
    <property type="entry name" value="RecT"/>
    <property type="match status" value="1"/>
</dbReference>
<proteinExistence type="predicted"/>
<gene>
    <name evidence="2" type="ORF">FF041_36725</name>
</gene>
<feature type="compositionally biased region" description="Basic residues" evidence="1">
    <location>
        <begin position="294"/>
        <end position="304"/>
    </location>
</feature>
<evidence type="ECO:0008006" key="4">
    <source>
        <dbReference type="Google" id="ProtNLM"/>
    </source>
</evidence>
<feature type="region of interest" description="Disordered" evidence="1">
    <location>
        <begin position="245"/>
        <end position="310"/>
    </location>
</feature>
<sequence>MTEQHPNDGPAAGPVTEKAPAASPDASTAIVLRADQEEFDARQISALALISPGLANAPRAQLAVFFHYCVRTGLDPFARQIYMIGRKNWKAADDPDEPAYIWTIQTGIDGFRATAHKAAKRAGESLSYEDTVYYDAEGKAYDVWLARVPPAAVKVTVLRGEARFPFIARWDEFAPTYYDKKKGEYVLAAMWRQMPSHMLRKCAEAGGLRMAAPHDLAGMYVDEEMEQADADAVLRVGEIASQRLREAAARDQGGGADQEGEKTGEAKPAPKKRARSAAKKKTDPAPEAAEAPAKPKRAPRKRAASARTSA</sequence>
<protein>
    <recommendedName>
        <fullName evidence="4">Phage recombination protein Bet</fullName>
    </recommendedName>
</protein>
<dbReference type="RefSeq" id="WP_153526865.1">
    <property type="nucleotide sequence ID" value="NZ_JBEPDZ010000027.1"/>
</dbReference>
<dbReference type="GO" id="GO:0003677">
    <property type="term" value="F:DNA binding"/>
    <property type="evidence" value="ECO:0007669"/>
    <property type="project" value="InterPro"/>
</dbReference>
<dbReference type="InterPro" id="IPR018330">
    <property type="entry name" value="RecT_fam"/>
</dbReference>
<dbReference type="EMBL" id="VCLA01000201">
    <property type="protein sequence ID" value="MQT05442.1"/>
    <property type="molecule type" value="Genomic_DNA"/>
</dbReference>
<evidence type="ECO:0000313" key="2">
    <source>
        <dbReference type="EMBL" id="MQT05442.1"/>
    </source>
</evidence>
<organism evidence="2 3">
    <name type="scientific">Streptomyces jumonjinensis</name>
    <dbReference type="NCBI Taxonomy" id="1945"/>
    <lineage>
        <taxon>Bacteria</taxon>
        <taxon>Bacillati</taxon>
        <taxon>Actinomycetota</taxon>
        <taxon>Actinomycetes</taxon>
        <taxon>Kitasatosporales</taxon>
        <taxon>Streptomycetaceae</taxon>
        <taxon>Streptomyces</taxon>
    </lineage>
</organism>
<feature type="region of interest" description="Disordered" evidence="1">
    <location>
        <begin position="1"/>
        <end position="26"/>
    </location>
</feature>
<evidence type="ECO:0000256" key="1">
    <source>
        <dbReference type="SAM" id="MobiDB-lite"/>
    </source>
</evidence>